<feature type="chain" id="PRO_5040450032" evidence="3">
    <location>
        <begin position="23"/>
        <end position="173"/>
    </location>
</feature>
<evidence type="ECO:0000256" key="2">
    <source>
        <dbReference type="SAM" id="Phobius"/>
    </source>
</evidence>
<dbReference type="Proteomes" id="UP001152622">
    <property type="component" value="Chromosome 24"/>
</dbReference>
<evidence type="ECO:0000256" key="3">
    <source>
        <dbReference type="SAM" id="SignalP"/>
    </source>
</evidence>
<keyword evidence="5" id="KW-1185">Reference proteome</keyword>
<dbReference type="EMBL" id="JAINUF010000024">
    <property type="protein sequence ID" value="KAJ8332859.1"/>
    <property type="molecule type" value="Genomic_DNA"/>
</dbReference>
<organism evidence="4 5">
    <name type="scientific">Synaphobranchus kaupii</name>
    <name type="common">Kaup's arrowtooth eel</name>
    <dbReference type="NCBI Taxonomy" id="118154"/>
    <lineage>
        <taxon>Eukaryota</taxon>
        <taxon>Metazoa</taxon>
        <taxon>Chordata</taxon>
        <taxon>Craniata</taxon>
        <taxon>Vertebrata</taxon>
        <taxon>Euteleostomi</taxon>
        <taxon>Actinopterygii</taxon>
        <taxon>Neopterygii</taxon>
        <taxon>Teleostei</taxon>
        <taxon>Anguilliformes</taxon>
        <taxon>Synaphobranchidae</taxon>
        <taxon>Synaphobranchus</taxon>
    </lineage>
</organism>
<feature type="region of interest" description="Disordered" evidence="1">
    <location>
        <begin position="103"/>
        <end position="133"/>
    </location>
</feature>
<keyword evidence="2" id="KW-0812">Transmembrane</keyword>
<sequence length="173" mass="19488">MANFFARLQCISQLLLFLFVLAIRCEKCLDDGCTNVTKVWRSQNGNDRKVWSRKNAIPECTFSPPPETWYHVCKKNNSVFMVTNDSAPGVTFRFEAAGQHLNSERKSGKECPKLEPDPDQPANNTRPTKSPSTPQGWIPVVFVLVSFLPPLLIGICCKMKSNPKCCPRACEYC</sequence>
<keyword evidence="2" id="KW-1133">Transmembrane helix</keyword>
<protein>
    <submittedName>
        <fullName evidence="4">Uncharacterized protein</fullName>
    </submittedName>
</protein>
<dbReference type="AlphaFoldDB" id="A0A9Q1E603"/>
<dbReference type="OrthoDB" id="8982496at2759"/>
<name>A0A9Q1E603_SYNKA</name>
<evidence type="ECO:0000313" key="4">
    <source>
        <dbReference type="EMBL" id="KAJ8332859.1"/>
    </source>
</evidence>
<proteinExistence type="predicted"/>
<feature type="compositionally biased region" description="Basic and acidic residues" evidence="1">
    <location>
        <begin position="103"/>
        <end position="116"/>
    </location>
</feature>
<evidence type="ECO:0000256" key="1">
    <source>
        <dbReference type="SAM" id="MobiDB-lite"/>
    </source>
</evidence>
<feature type="transmembrane region" description="Helical" evidence="2">
    <location>
        <begin position="136"/>
        <end position="157"/>
    </location>
</feature>
<keyword evidence="2" id="KW-0472">Membrane</keyword>
<comment type="caution">
    <text evidence="4">The sequence shown here is derived from an EMBL/GenBank/DDBJ whole genome shotgun (WGS) entry which is preliminary data.</text>
</comment>
<keyword evidence="3" id="KW-0732">Signal</keyword>
<gene>
    <name evidence="4" type="ORF">SKAU_G00417550</name>
</gene>
<reference evidence="4" key="1">
    <citation type="journal article" date="2023" name="Science">
        <title>Genome structures resolve the early diversification of teleost fishes.</title>
        <authorList>
            <person name="Parey E."/>
            <person name="Louis A."/>
            <person name="Montfort J."/>
            <person name="Bouchez O."/>
            <person name="Roques C."/>
            <person name="Iampietro C."/>
            <person name="Lluch J."/>
            <person name="Castinel A."/>
            <person name="Donnadieu C."/>
            <person name="Desvignes T."/>
            <person name="Floi Bucao C."/>
            <person name="Jouanno E."/>
            <person name="Wen M."/>
            <person name="Mejri S."/>
            <person name="Dirks R."/>
            <person name="Jansen H."/>
            <person name="Henkel C."/>
            <person name="Chen W.J."/>
            <person name="Zahm M."/>
            <person name="Cabau C."/>
            <person name="Klopp C."/>
            <person name="Thompson A.W."/>
            <person name="Robinson-Rechavi M."/>
            <person name="Braasch I."/>
            <person name="Lecointre G."/>
            <person name="Bobe J."/>
            <person name="Postlethwait J.H."/>
            <person name="Berthelot C."/>
            <person name="Roest Crollius H."/>
            <person name="Guiguen Y."/>
        </authorList>
    </citation>
    <scope>NUCLEOTIDE SEQUENCE</scope>
    <source>
        <strain evidence="4">WJC10195</strain>
    </source>
</reference>
<evidence type="ECO:0000313" key="5">
    <source>
        <dbReference type="Proteomes" id="UP001152622"/>
    </source>
</evidence>
<accession>A0A9Q1E603</accession>
<feature type="compositionally biased region" description="Polar residues" evidence="1">
    <location>
        <begin position="121"/>
        <end position="133"/>
    </location>
</feature>
<feature type="signal peptide" evidence="3">
    <location>
        <begin position="1"/>
        <end position="22"/>
    </location>
</feature>